<accession>A0A8H6AQV9</accession>
<protein>
    <submittedName>
        <fullName evidence="2">Uncharacterized protein</fullName>
    </submittedName>
</protein>
<reference evidence="2 3" key="1">
    <citation type="journal article" date="2020" name="Phytopathology">
        <title>A high-quality genome resource of Botrytis fragariae, a new and rapidly spreading fungal pathogen causing strawberry gray mold in the U.S.A.</title>
        <authorList>
            <person name="Wu Y."/>
            <person name="Saski C.A."/>
            <person name="Schnabel G."/>
            <person name="Xiao S."/>
            <person name="Hu M."/>
        </authorList>
    </citation>
    <scope>NUCLEOTIDE SEQUENCE [LARGE SCALE GENOMIC DNA]</scope>
    <source>
        <strain evidence="2 3">BVB16</strain>
    </source>
</reference>
<dbReference type="AlphaFoldDB" id="A0A8H6AQV9"/>
<dbReference type="Proteomes" id="UP000531561">
    <property type="component" value="Unassembled WGS sequence"/>
</dbReference>
<comment type="caution">
    <text evidence="2">The sequence shown here is derived from an EMBL/GenBank/DDBJ whole genome shotgun (WGS) entry which is preliminary data.</text>
</comment>
<keyword evidence="3" id="KW-1185">Reference proteome</keyword>
<evidence type="ECO:0000256" key="1">
    <source>
        <dbReference type="SAM" id="MobiDB-lite"/>
    </source>
</evidence>
<feature type="compositionally biased region" description="Basic and acidic residues" evidence="1">
    <location>
        <begin position="1"/>
        <end position="15"/>
    </location>
</feature>
<dbReference type="RefSeq" id="XP_037191234.1">
    <property type="nucleotide sequence ID" value="XM_037336024.1"/>
</dbReference>
<feature type="region of interest" description="Disordered" evidence="1">
    <location>
        <begin position="112"/>
        <end position="142"/>
    </location>
</feature>
<sequence length="142" mass="16037">MAFDRVNKRPHDGGSKSKNYSSFSEARRFKLMIENIWNASAGKDRGCRLSRGGERLMAHDSADERPRGKDFGNTVCSVPDRTRGFFSFVMETSNAGKEYASNRSQILALRQSLVMNSKERQSEETSSFTPQRKPKQPERAGP</sequence>
<dbReference type="GeneID" id="59259716"/>
<dbReference type="OrthoDB" id="3549170at2759"/>
<evidence type="ECO:0000313" key="2">
    <source>
        <dbReference type="EMBL" id="KAF5872288.1"/>
    </source>
</evidence>
<organism evidence="2 3">
    <name type="scientific">Botrytis fragariae</name>
    <dbReference type="NCBI Taxonomy" id="1964551"/>
    <lineage>
        <taxon>Eukaryota</taxon>
        <taxon>Fungi</taxon>
        <taxon>Dikarya</taxon>
        <taxon>Ascomycota</taxon>
        <taxon>Pezizomycotina</taxon>
        <taxon>Leotiomycetes</taxon>
        <taxon>Helotiales</taxon>
        <taxon>Sclerotiniaceae</taxon>
        <taxon>Botrytis</taxon>
    </lineage>
</organism>
<evidence type="ECO:0000313" key="3">
    <source>
        <dbReference type="Proteomes" id="UP000531561"/>
    </source>
</evidence>
<feature type="region of interest" description="Disordered" evidence="1">
    <location>
        <begin position="1"/>
        <end position="20"/>
    </location>
</feature>
<dbReference type="EMBL" id="JABFCT010000010">
    <property type="protein sequence ID" value="KAF5872288.1"/>
    <property type="molecule type" value="Genomic_DNA"/>
</dbReference>
<proteinExistence type="predicted"/>
<gene>
    <name evidence="2" type="ORF">Bfra_005644</name>
</gene>
<name>A0A8H6AQV9_9HELO</name>